<evidence type="ECO:0000256" key="8">
    <source>
        <dbReference type="SAM" id="MobiDB-lite"/>
    </source>
</evidence>
<comment type="subunit">
    <text evidence="5">Part of the 50S ribosomal subunit.</text>
</comment>
<evidence type="ECO:0000313" key="11">
    <source>
        <dbReference type="Proteomes" id="UP000295781"/>
    </source>
</evidence>
<evidence type="ECO:0000256" key="3">
    <source>
        <dbReference type="ARBA" id="ARBA00022980"/>
    </source>
</evidence>
<feature type="compositionally biased region" description="Low complexity" evidence="8">
    <location>
        <begin position="1"/>
        <end position="12"/>
    </location>
</feature>
<dbReference type="Gene3D" id="3.90.930.12">
    <property type="entry name" value="Ribosomal protein L6, alpha-beta domain"/>
    <property type="match status" value="2"/>
</dbReference>
<evidence type="ECO:0000256" key="4">
    <source>
        <dbReference type="ARBA" id="ARBA00023274"/>
    </source>
</evidence>
<dbReference type="PRINTS" id="PR00059">
    <property type="entry name" value="RIBOSOMALL6"/>
</dbReference>
<feature type="domain" description="Large ribosomal subunit protein uL6 alpha-beta" evidence="9">
    <location>
        <begin position="32"/>
        <end position="102"/>
    </location>
</feature>
<dbReference type="AlphaFoldDB" id="A0A4P2QAC6"/>
<dbReference type="FunFam" id="3.90.930.12:FF:000002">
    <property type="entry name" value="50S ribosomal protein L6"/>
    <property type="match status" value="1"/>
</dbReference>
<keyword evidence="2 5" id="KW-0694">RNA-binding</keyword>
<organism evidence="10 11">
    <name type="scientific">Sorangium cellulosum</name>
    <name type="common">Polyangium cellulosum</name>
    <dbReference type="NCBI Taxonomy" id="56"/>
    <lineage>
        <taxon>Bacteria</taxon>
        <taxon>Pseudomonadati</taxon>
        <taxon>Myxococcota</taxon>
        <taxon>Polyangia</taxon>
        <taxon>Polyangiales</taxon>
        <taxon>Polyangiaceae</taxon>
        <taxon>Sorangium</taxon>
    </lineage>
</organism>
<dbReference type="OrthoDB" id="9805007at2"/>
<reference evidence="10 11" key="1">
    <citation type="submission" date="2015-09" db="EMBL/GenBank/DDBJ databases">
        <title>Sorangium comparison.</title>
        <authorList>
            <person name="Zaburannyi N."/>
            <person name="Bunk B."/>
            <person name="Overmann J."/>
            <person name="Mueller R."/>
        </authorList>
    </citation>
    <scope>NUCLEOTIDE SEQUENCE [LARGE SCALE GENOMIC DNA]</scope>
    <source>
        <strain evidence="10 11">So ceGT47</strain>
    </source>
</reference>
<dbReference type="SUPFAM" id="SSF56053">
    <property type="entry name" value="Ribosomal protein L6"/>
    <property type="match status" value="2"/>
</dbReference>
<name>A0A4P2QAC6_SORCE</name>
<dbReference type="PANTHER" id="PTHR11655:SF14">
    <property type="entry name" value="LARGE RIBOSOMAL SUBUNIT PROTEIN UL6M"/>
    <property type="match status" value="1"/>
</dbReference>
<dbReference type="InterPro" id="IPR036789">
    <property type="entry name" value="Ribosomal_uL6-like_a/b-dom_sf"/>
</dbReference>
<dbReference type="Pfam" id="PF00347">
    <property type="entry name" value="Ribosomal_L6"/>
    <property type="match status" value="2"/>
</dbReference>
<dbReference type="GO" id="GO:0002181">
    <property type="term" value="P:cytoplasmic translation"/>
    <property type="evidence" value="ECO:0007669"/>
    <property type="project" value="TreeGrafter"/>
</dbReference>
<keyword evidence="1 5" id="KW-0699">rRNA-binding</keyword>
<dbReference type="InterPro" id="IPR019906">
    <property type="entry name" value="Ribosomal_uL6_bac-type"/>
</dbReference>
<dbReference type="GO" id="GO:0022625">
    <property type="term" value="C:cytosolic large ribosomal subunit"/>
    <property type="evidence" value="ECO:0007669"/>
    <property type="project" value="UniProtKB-UniRule"/>
</dbReference>
<evidence type="ECO:0000313" key="10">
    <source>
        <dbReference type="EMBL" id="AUX26575.1"/>
    </source>
</evidence>
<feature type="region of interest" description="Disordered" evidence="8">
    <location>
        <begin position="1"/>
        <end position="26"/>
    </location>
</feature>
<dbReference type="GO" id="GO:0003735">
    <property type="term" value="F:structural constituent of ribosome"/>
    <property type="evidence" value="ECO:0007669"/>
    <property type="project" value="UniProtKB-UniRule"/>
</dbReference>
<accession>A0A4P2QAC6</accession>
<dbReference type="PANTHER" id="PTHR11655">
    <property type="entry name" value="60S/50S RIBOSOMAL PROTEIN L6/L9"/>
    <property type="match status" value="1"/>
</dbReference>
<dbReference type="HAMAP" id="MF_01365_B">
    <property type="entry name" value="Ribosomal_uL6_B"/>
    <property type="match status" value="1"/>
</dbReference>
<dbReference type="NCBIfam" id="TIGR03654">
    <property type="entry name" value="L6_bact"/>
    <property type="match status" value="1"/>
</dbReference>
<feature type="compositionally biased region" description="Basic and acidic residues" evidence="8">
    <location>
        <begin position="187"/>
        <end position="197"/>
    </location>
</feature>
<keyword evidence="4 5" id="KW-0687">Ribonucleoprotein</keyword>
<dbReference type="InterPro" id="IPR020040">
    <property type="entry name" value="Ribosomal_uL6_a/b-dom"/>
</dbReference>
<protein>
    <recommendedName>
        <fullName evidence="5">Large ribosomal subunit protein uL6</fullName>
    </recommendedName>
</protein>
<evidence type="ECO:0000256" key="1">
    <source>
        <dbReference type="ARBA" id="ARBA00022730"/>
    </source>
</evidence>
<dbReference type="PIRSF" id="PIRSF002162">
    <property type="entry name" value="Ribosomal_L6"/>
    <property type="match status" value="1"/>
</dbReference>
<evidence type="ECO:0000256" key="2">
    <source>
        <dbReference type="ARBA" id="ARBA00022884"/>
    </source>
</evidence>
<evidence type="ECO:0000256" key="7">
    <source>
        <dbReference type="RuleBase" id="RU003870"/>
    </source>
</evidence>
<comment type="function">
    <text evidence="5 7">This protein binds to the 23S rRNA, and is important in its secondary structure. It is located near the subunit interface in the base of the L7/L12 stalk, and near the tRNA binding site of the peptidyltransferase center.</text>
</comment>
<keyword evidence="3 5" id="KW-0689">Ribosomal protein</keyword>
<evidence type="ECO:0000256" key="6">
    <source>
        <dbReference type="RuleBase" id="RU003869"/>
    </source>
</evidence>
<sequence>MELQANAAQAANGDNRLASKTSRVGKRPIDLPKGVTVTVNGRKIEVKGPKGQLSRALTDKVEIKLDGGKLHVSSVAPGRDASRLQGLTRALVAAMVKGVSDGYERVLELKGTGYRVELKGTTLNFALGFSHPVTFAVPAGLSATIPADSKGTVLVLTGADKELIGQTAATIRGFRPPEPYGGKGVRYRGERVREKAGKAGKGGKK</sequence>
<evidence type="ECO:0000256" key="5">
    <source>
        <dbReference type="HAMAP-Rule" id="MF_01365"/>
    </source>
</evidence>
<evidence type="ECO:0000259" key="9">
    <source>
        <dbReference type="Pfam" id="PF00347"/>
    </source>
</evidence>
<feature type="region of interest" description="Disordered" evidence="8">
    <location>
        <begin position="175"/>
        <end position="205"/>
    </location>
</feature>
<feature type="domain" description="Large ribosomal subunit protein uL6 alpha-beta" evidence="9">
    <location>
        <begin position="111"/>
        <end position="187"/>
    </location>
</feature>
<dbReference type="InterPro" id="IPR000702">
    <property type="entry name" value="Ribosomal_uL6-like"/>
</dbReference>
<dbReference type="RefSeq" id="WP_129354268.1">
    <property type="nucleotide sequence ID" value="NZ_CP012670.1"/>
</dbReference>
<proteinExistence type="inferred from homology"/>
<dbReference type="Proteomes" id="UP000295781">
    <property type="component" value="Chromosome"/>
</dbReference>
<dbReference type="EMBL" id="CP012670">
    <property type="protein sequence ID" value="AUX26575.1"/>
    <property type="molecule type" value="Genomic_DNA"/>
</dbReference>
<dbReference type="GO" id="GO:0019843">
    <property type="term" value="F:rRNA binding"/>
    <property type="evidence" value="ECO:0007669"/>
    <property type="project" value="UniProtKB-UniRule"/>
</dbReference>
<gene>
    <name evidence="5 10" type="primary">rplF</name>
    <name evidence="10" type="ORF">SOCEGT47_071450</name>
</gene>
<comment type="similarity">
    <text evidence="5 6">Belongs to the universal ribosomal protein uL6 family.</text>
</comment>